<evidence type="ECO:0000256" key="1">
    <source>
        <dbReference type="SAM" id="MobiDB-lite"/>
    </source>
</evidence>
<feature type="compositionally biased region" description="Low complexity" evidence="1">
    <location>
        <begin position="404"/>
        <end position="439"/>
    </location>
</feature>
<feature type="compositionally biased region" description="Polar residues" evidence="1">
    <location>
        <begin position="441"/>
        <end position="451"/>
    </location>
</feature>
<sequence>MSAQHQSIGGAVGERPGVANRLTSSPAALVASGRSSPVQSAVARTPCIAFRPVGSSPTFSQPLCPVQPPRVHQMQSGCGVGGAVLAASGHVWGPASVVQKLRVVQPLAVAPRGSAAPDAAPQSSPQAVCRLVAGPVRTATWGPSSGPMLGGRSCVQLAPAGCAPPPALVGSQRTPQRMQSGPLSGAVPQTCRVLVSAPGHVPAHTGAVLRRCHHEAPGQAQARPASMTSPAAAAAVQRAAVSPAPQPASPKPPQFPRLATRQSTGLPAGVRSRDAPAEGGAAAVDSAADRPPQGQLVIRNASASSLGATSTVATCESLVLDGEGAGTAVPEAVPEGESPQGPVASGETPCRTGRSPALEEGRREAQHSAAAPGSADDPHAVGPQLDAGAAPRSVSDKLRPRMGTTSITSTLSSTGSPSTRADDSSLTPDSPDSSVVPALLTSASDDSTQTCAPRRDSRPLEAGQTRWYVRSCSEEAADSSVQPAVETCASGDSTQTCAPRHDSGPLWADRTCCYVRSCSEEAAESQRKPRHSIAPLTLRKDKSASLEARLCDCAEELDRLKEARLRATQASGDPTAAGPPGGPGEAERPTCEATAVTESAHALSRRLEALIGDALQCSCDRNVPGAMEVFKEATASMEVVAEVLNDVELLNMRNSCNNVEPGVSAQAAKNGQSVGRQAQQAGGRASCWNGISCWGR</sequence>
<feature type="compositionally biased region" description="Pro residues" evidence="1">
    <location>
        <begin position="244"/>
        <end position="255"/>
    </location>
</feature>
<feature type="compositionally biased region" description="Polar residues" evidence="1">
    <location>
        <begin position="171"/>
        <end position="182"/>
    </location>
</feature>
<proteinExistence type="predicted"/>
<feature type="compositionally biased region" description="Low complexity" evidence="1">
    <location>
        <begin position="277"/>
        <end position="291"/>
    </location>
</feature>
<feature type="region of interest" description="Disordered" evidence="1">
    <location>
        <begin position="166"/>
        <end position="185"/>
    </location>
</feature>
<organism evidence="2">
    <name type="scientific">Alexandrium monilatum</name>
    <dbReference type="NCBI Taxonomy" id="311494"/>
    <lineage>
        <taxon>Eukaryota</taxon>
        <taxon>Sar</taxon>
        <taxon>Alveolata</taxon>
        <taxon>Dinophyceae</taxon>
        <taxon>Gonyaulacales</taxon>
        <taxon>Pyrocystaceae</taxon>
        <taxon>Alexandrium</taxon>
    </lineage>
</organism>
<gene>
    <name evidence="2" type="ORF">AMON00008_LOCUS64870</name>
</gene>
<accession>A0A7S4VVY3</accession>
<feature type="region of interest" description="Disordered" evidence="1">
    <location>
        <begin position="214"/>
        <end position="291"/>
    </location>
</feature>
<reference evidence="2" key="1">
    <citation type="submission" date="2021-01" db="EMBL/GenBank/DDBJ databases">
        <authorList>
            <person name="Corre E."/>
            <person name="Pelletier E."/>
            <person name="Niang G."/>
            <person name="Scheremetjew M."/>
            <person name="Finn R."/>
            <person name="Kale V."/>
            <person name="Holt S."/>
            <person name="Cochrane G."/>
            <person name="Meng A."/>
            <person name="Brown T."/>
            <person name="Cohen L."/>
        </authorList>
    </citation>
    <scope>NUCLEOTIDE SEQUENCE</scope>
    <source>
        <strain evidence="2">CCMP3105</strain>
    </source>
</reference>
<feature type="region of interest" description="Disordered" evidence="1">
    <location>
        <begin position="567"/>
        <end position="589"/>
    </location>
</feature>
<dbReference type="AlphaFoldDB" id="A0A7S4VVY3"/>
<feature type="region of interest" description="Disordered" evidence="1">
    <location>
        <begin position="327"/>
        <end position="463"/>
    </location>
</feature>
<name>A0A7S4VVY3_9DINO</name>
<evidence type="ECO:0000313" key="2">
    <source>
        <dbReference type="EMBL" id="CAE4669261.1"/>
    </source>
</evidence>
<feature type="compositionally biased region" description="Basic and acidic residues" evidence="1">
    <location>
        <begin position="357"/>
        <end position="366"/>
    </location>
</feature>
<dbReference type="EMBL" id="HBNR01090391">
    <property type="protein sequence ID" value="CAE4669261.1"/>
    <property type="molecule type" value="Transcribed_RNA"/>
</dbReference>
<protein>
    <submittedName>
        <fullName evidence="2">Uncharacterized protein</fullName>
    </submittedName>
</protein>
<feature type="compositionally biased region" description="Low complexity" evidence="1">
    <location>
        <begin position="222"/>
        <end position="243"/>
    </location>
</feature>